<organism evidence="1 2">
    <name type="scientific">Avena sativa</name>
    <name type="common">Oat</name>
    <dbReference type="NCBI Taxonomy" id="4498"/>
    <lineage>
        <taxon>Eukaryota</taxon>
        <taxon>Viridiplantae</taxon>
        <taxon>Streptophyta</taxon>
        <taxon>Embryophyta</taxon>
        <taxon>Tracheophyta</taxon>
        <taxon>Spermatophyta</taxon>
        <taxon>Magnoliopsida</taxon>
        <taxon>Liliopsida</taxon>
        <taxon>Poales</taxon>
        <taxon>Poaceae</taxon>
        <taxon>BOP clade</taxon>
        <taxon>Pooideae</taxon>
        <taxon>Poodae</taxon>
        <taxon>Poeae</taxon>
        <taxon>Poeae Chloroplast Group 1 (Aveneae type)</taxon>
        <taxon>Aveninae</taxon>
        <taxon>Avena</taxon>
    </lineage>
</organism>
<evidence type="ECO:0000313" key="1">
    <source>
        <dbReference type="EnsemblPlants" id="AVESA.00010b.r2.2DG0402550.1.CDS.1"/>
    </source>
</evidence>
<reference evidence="1" key="2">
    <citation type="submission" date="2025-09" db="UniProtKB">
        <authorList>
            <consortium name="EnsemblPlants"/>
        </authorList>
    </citation>
    <scope>IDENTIFICATION</scope>
</reference>
<sequence length="155" mass="18304">MPVHVQAVWDVKIPPKIHFFLWFVSHNRVLTRVNLVKRQKVDDLTCLFCNKLETCNHIFFECVVATAAWKEVGRITGNIPVNIEMIADRWEKNKLFKVENVMYAAIMWSIWLIRNDLCFKRAIWPGMQEIWRRCAYNLVQWGILLGEGEKGKLNT</sequence>
<protein>
    <submittedName>
        <fullName evidence="1">Uncharacterized protein</fullName>
    </submittedName>
</protein>
<keyword evidence="2" id="KW-1185">Reference proteome</keyword>
<proteinExistence type="predicted"/>
<dbReference type="Proteomes" id="UP001732700">
    <property type="component" value="Chromosome 2D"/>
</dbReference>
<dbReference type="EnsemblPlants" id="AVESA.00010b.r2.2DG0402550.1">
    <property type="protein sequence ID" value="AVESA.00010b.r2.2DG0402550.1.CDS.1"/>
    <property type="gene ID" value="AVESA.00010b.r2.2DG0402550"/>
</dbReference>
<evidence type="ECO:0000313" key="2">
    <source>
        <dbReference type="Proteomes" id="UP001732700"/>
    </source>
</evidence>
<reference evidence="1" key="1">
    <citation type="submission" date="2021-05" db="EMBL/GenBank/DDBJ databases">
        <authorList>
            <person name="Scholz U."/>
            <person name="Mascher M."/>
            <person name="Fiebig A."/>
        </authorList>
    </citation>
    <scope>NUCLEOTIDE SEQUENCE [LARGE SCALE GENOMIC DNA]</scope>
</reference>
<accession>A0ACD5V946</accession>
<name>A0ACD5V946_AVESA</name>